<dbReference type="EMBL" id="LR134406">
    <property type="protein sequence ID" value="VEH70493.1"/>
    <property type="molecule type" value="Genomic_DNA"/>
</dbReference>
<dbReference type="Pfam" id="PF03795">
    <property type="entry name" value="YCII"/>
    <property type="match status" value="1"/>
</dbReference>
<reference evidence="3 4" key="1">
    <citation type="submission" date="2018-12" db="EMBL/GenBank/DDBJ databases">
        <authorList>
            <consortium name="Pathogen Informatics"/>
        </authorList>
    </citation>
    <scope>NUCLEOTIDE SEQUENCE [LARGE SCALE GENOMIC DNA]</scope>
    <source>
        <strain evidence="3 4">NCTC12967</strain>
    </source>
</reference>
<accession>A0A3S4U650</accession>
<dbReference type="SUPFAM" id="SSF54909">
    <property type="entry name" value="Dimeric alpha+beta barrel"/>
    <property type="match status" value="1"/>
</dbReference>
<evidence type="ECO:0000259" key="2">
    <source>
        <dbReference type="Pfam" id="PF03795"/>
    </source>
</evidence>
<keyword evidence="4" id="KW-1185">Reference proteome</keyword>
<gene>
    <name evidence="3" type="ORF">NCTC12967_01791</name>
</gene>
<dbReference type="PANTHER" id="PTHR37828">
    <property type="entry name" value="GSR2449 PROTEIN"/>
    <property type="match status" value="1"/>
</dbReference>
<dbReference type="Proteomes" id="UP000273044">
    <property type="component" value="Chromosome"/>
</dbReference>
<comment type="similarity">
    <text evidence="1">Belongs to the YciI family.</text>
</comment>
<evidence type="ECO:0000313" key="4">
    <source>
        <dbReference type="Proteomes" id="UP000273044"/>
    </source>
</evidence>
<sequence>MARLFILELTYHRGLAPVEANLQAHKEYLAKNYSAGRFLASGRKEPRNGGIILATGTRKEMEETIRTDPFTISDAAKYSITEFLPSMTADCLSLYRETP</sequence>
<dbReference type="GeneID" id="64407248"/>
<evidence type="ECO:0000313" key="3">
    <source>
        <dbReference type="EMBL" id="VEH70493.1"/>
    </source>
</evidence>
<proteinExistence type="inferred from homology"/>
<dbReference type="InterPro" id="IPR005545">
    <property type="entry name" value="YCII"/>
</dbReference>
<protein>
    <submittedName>
        <fullName evidence="3">YCII-related domain</fullName>
    </submittedName>
</protein>
<name>A0A3S4U650_9ACTN</name>
<evidence type="ECO:0000256" key="1">
    <source>
        <dbReference type="ARBA" id="ARBA00007689"/>
    </source>
</evidence>
<dbReference type="PANTHER" id="PTHR37828:SF1">
    <property type="entry name" value="YCII-RELATED DOMAIN-CONTAINING PROTEIN"/>
    <property type="match status" value="1"/>
</dbReference>
<organism evidence="3 4">
    <name type="scientific">Arachnia propionica</name>
    <dbReference type="NCBI Taxonomy" id="1750"/>
    <lineage>
        <taxon>Bacteria</taxon>
        <taxon>Bacillati</taxon>
        <taxon>Actinomycetota</taxon>
        <taxon>Actinomycetes</taxon>
        <taxon>Propionibacteriales</taxon>
        <taxon>Propionibacteriaceae</taxon>
        <taxon>Arachnia</taxon>
    </lineage>
</organism>
<dbReference type="AlphaFoldDB" id="A0A3S4U650"/>
<dbReference type="InterPro" id="IPR011008">
    <property type="entry name" value="Dimeric_a/b-barrel"/>
</dbReference>
<feature type="domain" description="YCII-related" evidence="2">
    <location>
        <begin position="13"/>
        <end position="83"/>
    </location>
</feature>
<dbReference type="RefSeq" id="WP_061786860.1">
    <property type="nucleotide sequence ID" value="NZ_CAJZDL010000032.1"/>
</dbReference>